<dbReference type="Proteomes" id="UP001055093">
    <property type="component" value="Unassembled WGS sequence"/>
</dbReference>
<organism evidence="14 15">
    <name type="scientific">Methylorubrum suomiense</name>
    <dbReference type="NCBI Taxonomy" id="144191"/>
    <lineage>
        <taxon>Bacteria</taxon>
        <taxon>Pseudomonadati</taxon>
        <taxon>Pseudomonadota</taxon>
        <taxon>Alphaproteobacteria</taxon>
        <taxon>Hyphomicrobiales</taxon>
        <taxon>Methylobacteriaceae</taxon>
        <taxon>Methylorubrum</taxon>
    </lineage>
</organism>
<dbReference type="InterPro" id="IPR006262">
    <property type="entry name" value="Cyt_deam_tetra"/>
</dbReference>
<dbReference type="NCBIfam" id="NF004064">
    <property type="entry name" value="PRK05578.1"/>
    <property type="match status" value="1"/>
</dbReference>
<dbReference type="InterPro" id="IPR002125">
    <property type="entry name" value="CMP_dCMP_dom"/>
</dbReference>
<name>A0ABQ4UT90_9HYPH</name>
<evidence type="ECO:0000313" key="15">
    <source>
        <dbReference type="Proteomes" id="UP001055093"/>
    </source>
</evidence>
<dbReference type="Gene3D" id="3.40.140.10">
    <property type="entry name" value="Cytidine Deaminase, domain 2"/>
    <property type="match status" value="1"/>
</dbReference>
<dbReference type="InterPro" id="IPR016192">
    <property type="entry name" value="APOBEC/CMP_deaminase_Zn-bd"/>
</dbReference>
<comment type="catalytic activity">
    <reaction evidence="11 12">
        <text>cytidine + H2O + H(+) = uridine + NH4(+)</text>
        <dbReference type="Rhea" id="RHEA:16069"/>
        <dbReference type="ChEBI" id="CHEBI:15377"/>
        <dbReference type="ChEBI" id="CHEBI:15378"/>
        <dbReference type="ChEBI" id="CHEBI:16704"/>
        <dbReference type="ChEBI" id="CHEBI:17562"/>
        <dbReference type="ChEBI" id="CHEBI:28938"/>
        <dbReference type="EC" id="3.5.4.5"/>
    </reaction>
</comment>
<keyword evidence="8 12" id="KW-0862">Zinc</keyword>
<evidence type="ECO:0000256" key="6">
    <source>
        <dbReference type="ARBA" id="ARBA00022723"/>
    </source>
</evidence>
<evidence type="ECO:0000256" key="12">
    <source>
        <dbReference type="RuleBase" id="RU364006"/>
    </source>
</evidence>
<comment type="caution">
    <text evidence="14">The sequence shown here is derived from an EMBL/GenBank/DDBJ whole genome shotgun (WGS) entry which is preliminary data.</text>
</comment>
<evidence type="ECO:0000256" key="3">
    <source>
        <dbReference type="ARBA" id="ARBA00006576"/>
    </source>
</evidence>
<evidence type="ECO:0000256" key="4">
    <source>
        <dbReference type="ARBA" id="ARBA00012783"/>
    </source>
</evidence>
<dbReference type="SUPFAM" id="SSF53927">
    <property type="entry name" value="Cytidine deaminase-like"/>
    <property type="match status" value="1"/>
</dbReference>
<dbReference type="PANTHER" id="PTHR11644">
    <property type="entry name" value="CYTIDINE DEAMINASE"/>
    <property type="match status" value="1"/>
</dbReference>
<comment type="function">
    <text evidence="2 12">This enzyme scavenges exogenous and endogenous cytidine and 2'-deoxycytidine for UMP synthesis.</text>
</comment>
<gene>
    <name evidence="14" type="primary">cdd</name>
    <name evidence="14" type="ORF">BGCPKDLD_1590</name>
</gene>
<evidence type="ECO:0000256" key="11">
    <source>
        <dbReference type="ARBA" id="ARBA00049558"/>
    </source>
</evidence>
<comment type="cofactor">
    <cofactor evidence="1 12">
        <name>Zn(2+)</name>
        <dbReference type="ChEBI" id="CHEBI:29105"/>
    </cofactor>
</comment>
<evidence type="ECO:0000256" key="10">
    <source>
        <dbReference type="ARBA" id="ARBA00049252"/>
    </source>
</evidence>
<comment type="similarity">
    <text evidence="3 12">Belongs to the cytidine and deoxycytidylate deaminase family.</text>
</comment>
<keyword evidence="15" id="KW-1185">Reference proteome</keyword>
<dbReference type="EMBL" id="BPRE01000004">
    <property type="protein sequence ID" value="GJE75014.1"/>
    <property type="molecule type" value="Genomic_DNA"/>
</dbReference>
<evidence type="ECO:0000256" key="1">
    <source>
        <dbReference type="ARBA" id="ARBA00001947"/>
    </source>
</evidence>
<dbReference type="NCBIfam" id="TIGR01354">
    <property type="entry name" value="cyt_deam_tetra"/>
    <property type="match status" value="1"/>
</dbReference>
<protein>
    <recommendedName>
        <fullName evidence="5 12">Cytidine deaminase</fullName>
        <ecNumber evidence="4 12">3.5.4.5</ecNumber>
    </recommendedName>
    <alternativeName>
        <fullName evidence="9 12">Cytidine aminohydrolase</fullName>
    </alternativeName>
</protein>
<dbReference type="PROSITE" id="PS51747">
    <property type="entry name" value="CYT_DCMP_DEAMINASES_2"/>
    <property type="match status" value="1"/>
</dbReference>
<dbReference type="InterPro" id="IPR050202">
    <property type="entry name" value="Cyt/Deoxycyt_deaminase"/>
</dbReference>
<keyword evidence="7 12" id="KW-0378">Hydrolase</keyword>
<sequence>MLGPNGVMTASGDFPASHDLDALFAAASAVRARAHAPYSGFAVGAALLDEVGRIHAGCNVENAAYPVGTCAEAGAIAAMIASGGRRIRAILITADSPAPVTPCGACRQRIREFAGPDTPILAAGPAGLRARFTLEALLPASFGPDHLPEHIVDAE</sequence>
<evidence type="ECO:0000259" key="13">
    <source>
        <dbReference type="PROSITE" id="PS51747"/>
    </source>
</evidence>
<reference evidence="14" key="1">
    <citation type="journal article" date="2021" name="Front. Microbiol.">
        <title>Comprehensive Comparative Genomics and Phenotyping of Methylobacterium Species.</title>
        <authorList>
            <person name="Alessa O."/>
            <person name="Ogura Y."/>
            <person name="Fujitani Y."/>
            <person name="Takami H."/>
            <person name="Hayashi T."/>
            <person name="Sahin N."/>
            <person name="Tani A."/>
        </authorList>
    </citation>
    <scope>NUCLEOTIDE SEQUENCE</scope>
    <source>
        <strain evidence="14">DSM 14458</strain>
    </source>
</reference>
<dbReference type="PANTHER" id="PTHR11644:SF2">
    <property type="entry name" value="CYTIDINE DEAMINASE"/>
    <property type="match status" value="1"/>
</dbReference>
<dbReference type="PROSITE" id="PS00903">
    <property type="entry name" value="CYT_DCMP_DEAMINASES_1"/>
    <property type="match status" value="1"/>
</dbReference>
<accession>A0ABQ4UT90</accession>
<dbReference type="CDD" id="cd01283">
    <property type="entry name" value="cytidine_deaminase"/>
    <property type="match status" value="1"/>
</dbReference>
<feature type="domain" description="CMP/dCMP-type deaminase" evidence="13">
    <location>
        <begin position="18"/>
        <end position="145"/>
    </location>
</feature>
<evidence type="ECO:0000256" key="2">
    <source>
        <dbReference type="ARBA" id="ARBA00003949"/>
    </source>
</evidence>
<comment type="catalytic activity">
    <reaction evidence="10 12">
        <text>2'-deoxycytidine + H2O + H(+) = 2'-deoxyuridine + NH4(+)</text>
        <dbReference type="Rhea" id="RHEA:13433"/>
        <dbReference type="ChEBI" id="CHEBI:15377"/>
        <dbReference type="ChEBI" id="CHEBI:15378"/>
        <dbReference type="ChEBI" id="CHEBI:15698"/>
        <dbReference type="ChEBI" id="CHEBI:16450"/>
        <dbReference type="ChEBI" id="CHEBI:28938"/>
        <dbReference type="EC" id="3.5.4.5"/>
    </reaction>
</comment>
<evidence type="ECO:0000313" key="14">
    <source>
        <dbReference type="EMBL" id="GJE75014.1"/>
    </source>
</evidence>
<reference evidence="14" key="2">
    <citation type="submission" date="2021-08" db="EMBL/GenBank/DDBJ databases">
        <authorList>
            <person name="Tani A."/>
            <person name="Ola A."/>
            <person name="Ogura Y."/>
            <person name="Katsura K."/>
            <person name="Hayashi T."/>
        </authorList>
    </citation>
    <scope>NUCLEOTIDE SEQUENCE</scope>
    <source>
        <strain evidence="14">DSM 14458</strain>
    </source>
</reference>
<evidence type="ECO:0000256" key="9">
    <source>
        <dbReference type="ARBA" id="ARBA00032005"/>
    </source>
</evidence>
<evidence type="ECO:0000256" key="5">
    <source>
        <dbReference type="ARBA" id="ARBA00018266"/>
    </source>
</evidence>
<keyword evidence="6 12" id="KW-0479">Metal-binding</keyword>
<dbReference type="InterPro" id="IPR016193">
    <property type="entry name" value="Cytidine_deaminase-like"/>
</dbReference>
<dbReference type="EC" id="3.5.4.5" evidence="4 12"/>
<evidence type="ECO:0000256" key="7">
    <source>
        <dbReference type="ARBA" id="ARBA00022801"/>
    </source>
</evidence>
<dbReference type="Pfam" id="PF00383">
    <property type="entry name" value="dCMP_cyt_deam_1"/>
    <property type="match status" value="1"/>
</dbReference>
<proteinExistence type="inferred from homology"/>
<evidence type="ECO:0000256" key="8">
    <source>
        <dbReference type="ARBA" id="ARBA00022833"/>
    </source>
</evidence>